<dbReference type="GO" id="GO:0009898">
    <property type="term" value="C:cytoplasmic side of plasma membrane"/>
    <property type="evidence" value="ECO:0007669"/>
    <property type="project" value="TreeGrafter"/>
</dbReference>
<dbReference type="SUPFAM" id="SSF52540">
    <property type="entry name" value="P-loop containing nucleoside triphosphate hydrolases"/>
    <property type="match status" value="1"/>
</dbReference>
<dbReference type="GO" id="GO:0016887">
    <property type="term" value="F:ATP hydrolysis activity"/>
    <property type="evidence" value="ECO:0007669"/>
    <property type="project" value="TreeGrafter"/>
</dbReference>
<feature type="compositionally biased region" description="Low complexity" evidence="1">
    <location>
        <begin position="488"/>
        <end position="526"/>
    </location>
</feature>
<feature type="compositionally biased region" description="Low complexity" evidence="1">
    <location>
        <begin position="194"/>
        <end position="231"/>
    </location>
</feature>
<dbReference type="Pfam" id="PF13614">
    <property type="entry name" value="AAA_31"/>
    <property type="match status" value="1"/>
</dbReference>
<dbReference type="Gene3D" id="3.40.50.300">
    <property type="entry name" value="P-loop containing nucleotide triphosphate hydrolases"/>
    <property type="match status" value="1"/>
</dbReference>
<feature type="compositionally biased region" description="Low complexity" evidence="1">
    <location>
        <begin position="151"/>
        <end position="180"/>
    </location>
</feature>
<keyword evidence="2" id="KW-0472">Membrane</keyword>
<dbReference type="GO" id="GO:0051782">
    <property type="term" value="P:negative regulation of cell division"/>
    <property type="evidence" value="ECO:0007669"/>
    <property type="project" value="TreeGrafter"/>
</dbReference>
<accession>A0A543IT02</accession>
<keyword evidence="4" id="KW-0282">Flagellum</keyword>
<dbReference type="Pfam" id="PF12648">
    <property type="entry name" value="TcpE"/>
    <property type="match status" value="1"/>
</dbReference>
<dbReference type="GO" id="GO:0005524">
    <property type="term" value="F:ATP binding"/>
    <property type="evidence" value="ECO:0007669"/>
    <property type="project" value="TreeGrafter"/>
</dbReference>
<dbReference type="PANTHER" id="PTHR43384:SF14">
    <property type="entry name" value="ESX-1 SECRETION-ASSOCIATED PROTEIN ESPI"/>
    <property type="match status" value="1"/>
</dbReference>
<evidence type="ECO:0000256" key="1">
    <source>
        <dbReference type="SAM" id="MobiDB-lite"/>
    </source>
</evidence>
<evidence type="ECO:0000313" key="5">
    <source>
        <dbReference type="Proteomes" id="UP000319213"/>
    </source>
</evidence>
<feature type="compositionally biased region" description="Basic and acidic residues" evidence="1">
    <location>
        <begin position="268"/>
        <end position="302"/>
    </location>
</feature>
<feature type="region of interest" description="Disordered" evidence="1">
    <location>
        <begin position="423"/>
        <end position="607"/>
    </location>
</feature>
<keyword evidence="4" id="KW-0966">Cell projection</keyword>
<dbReference type="InterPro" id="IPR025669">
    <property type="entry name" value="AAA_dom"/>
</dbReference>
<dbReference type="OrthoDB" id="3204399at2"/>
<protein>
    <submittedName>
        <fullName evidence="4">MinD-like ATPase involved in chromosome partitioning or flagellar assembly</fullName>
    </submittedName>
</protein>
<evidence type="ECO:0000259" key="3">
    <source>
        <dbReference type="Pfam" id="PF13614"/>
    </source>
</evidence>
<dbReference type="PANTHER" id="PTHR43384">
    <property type="entry name" value="SEPTUM SITE-DETERMINING PROTEIN MIND HOMOLOG, CHLOROPLASTIC-RELATED"/>
    <property type="match status" value="1"/>
</dbReference>
<feature type="region of interest" description="Disordered" evidence="1">
    <location>
        <begin position="255"/>
        <end position="367"/>
    </location>
</feature>
<reference evidence="4 5" key="1">
    <citation type="submission" date="2019-06" db="EMBL/GenBank/DDBJ databases">
        <title>Sequencing the genomes of 1000 actinobacteria strains.</title>
        <authorList>
            <person name="Klenk H.-P."/>
        </authorList>
    </citation>
    <scope>NUCLEOTIDE SEQUENCE [LARGE SCALE GENOMIC DNA]</scope>
    <source>
        <strain evidence="4 5">DSM 43186</strain>
    </source>
</reference>
<feature type="transmembrane region" description="Helical" evidence="2">
    <location>
        <begin position="26"/>
        <end position="47"/>
    </location>
</feature>
<dbReference type="InterPro" id="IPR025608">
    <property type="entry name" value="TcpE"/>
</dbReference>
<keyword evidence="2" id="KW-0812">Transmembrane</keyword>
<keyword evidence="5" id="KW-1185">Reference proteome</keyword>
<feature type="compositionally biased region" description="Low complexity" evidence="1">
    <location>
        <begin position="423"/>
        <end position="437"/>
    </location>
</feature>
<dbReference type="InterPro" id="IPR050625">
    <property type="entry name" value="ParA/MinD_ATPase"/>
</dbReference>
<dbReference type="EMBL" id="VFPQ01000001">
    <property type="protein sequence ID" value="TQM73704.1"/>
    <property type="molecule type" value="Genomic_DNA"/>
</dbReference>
<dbReference type="InterPro" id="IPR027417">
    <property type="entry name" value="P-loop_NTPase"/>
</dbReference>
<feature type="compositionally biased region" description="Low complexity" evidence="1">
    <location>
        <begin position="445"/>
        <end position="455"/>
    </location>
</feature>
<organism evidence="4 5">
    <name type="scientific">Thermopolyspora flexuosa</name>
    <dbReference type="NCBI Taxonomy" id="103836"/>
    <lineage>
        <taxon>Bacteria</taxon>
        <taxon>Bacillati</taxon>
        <taxon>Actinomycetota</taxon>
        <taxon>Actinomycetes</taxon>
        <taxon>Streptosporangiales</taxon>
        <taxon>Streptosporangiaceae</taxon>
        <taxon>Thermopolyspora</taxon>
    </lineage>
</organism>
<comment type="caution">
    <text evidence="4">The sequence shown here is derived from an EMBL/GenBank/DDBJ whole genome shotgun (WGS) entry which is preliminary data.</text>
</comment>
<proteinExistence type="predicted"/>
<dbReference type="RefSeq" id="WP_142257982.1">
    <property type="nucleotide sequence ID" value="NZ_BMPV01000004.1"/>
</dbReference>
<feature type="region of interest" description="Disordered" evidence="1">
    <location>
        <begin position="381"/>
        <end position="410"/>
    </location>
</feature>
<dbReference type="Proteomes" id="UP000319213">
    <property type="component" value="Unassembled WGS sequence"/>
</dbReference>
<dbReference type="GO" id="GO:0005829">
    <property type="term" value="C:cytosol"/>
    <property type="evidence" value="ECO:0007669"/>
    <property type="project" value="TreeGrafter"/>
</dbReference>
<feature type="compositionally biased region" description="Basic residues" evidence="1">
    <location>
        <begin position="557"/>
        <end position="572"/>
    </location>
</feature>
<feature type="region of interest" description="Disordered" evidence="1">
    <location>
        <begin position="130"/>
        <end position="234"/>
    </location>
</feature>
<feature type="compositionally biased region" description="Low complexity" evidence="1">
    <location>
        <begin position="465"/>
        <end position="477"/>
    </location>
</feature>
<evidence type="ECO:0000313" key="4">
    <source>
        <dbReference type="EMBL" id="TQM73704.1"/>
    </source>
</evidence>
<feature type="compositionally biased region" description="Low complexity" evidence="1">
    <location>
        <begin position="255"/>
        <end position="267"/>
    </location>
</feature>
<sequence length="924" mass="96204">MDLPTYTNIWRIEKRLYKLYDLRLPMPLPVVWIGVFLGVLAVWTLLLRLLRVPFETPWHVLYLVPPGVVTWLSTRPVIENKRLTELLQSQLRYLGEPRTWCRMAPATEPDEIRFEARVWRLPPEAAHALAAKRAKRRAKAEAAARKRARGRATSPATVPAAPAAKSPAPSPARALRGRAATSAAPPLAIGAGEPAAGSGNGARARAGAPAEPALRPAEPTPVAATPAVPGDDAADRHVVGEINPAVAAAAAAVTGARADADAAGDGATARRDRGRARADDGTAARHKEAVTAGRPDDAERGVAEPVPVASASTDAARTADDGAGAERPLQWGDVTTPPWSSAAAAADETGASVETREDDAVTSPGGGVVRLLPVLGTDVRVARRRGERGPAASGSTPEAGDRPATPAGLGVEALRRLRRLATGAERTAETGPAEAPTTPSPSAEPSPVAAETAHTTARRAEAAPDRAATAPATGGPDRPADATADEPVTAASTAASTAPSGATTDAAAAHGTAHGTAVGGTAPTAAPQQDARPPEAGRTSAAAEDAAADDDLAEARRQHRRGRPPRRSRPPQRRGPATPVTIRAVPAPDPAEATNPAAPAVPDPAVRRFPEPKVRRVEAVVGRDTSGGWRRLAQVVVGVGTGRSDGSEIDEARARSAISTSKRIVVLGCTGGAGQTTTALMLGHTLATYREDRVLAVDANTGPRTLSHMIAAESPETLTSLLEGLDEVSGYLSMRAYTTRCASGLEVIAADTDEHATQRLADRSILSDQRLAEAIRMLDRHYKLILIDPAAAVAARVLPYADQLILVAPASADAPDAIAMTYDWLDGHGCSDLRRRAVLVVNGVSRRSQEDVEQAESVASGRCRAIVRVPWDEELAPGGTEPLELGHLRAATRRAYVALAGVVASGLGAERLRDRAARAANEDR</sequence>
<feature type="domain" description="AAA" evidence="3">
    <location>
        <begin position="662"/>
        <end position="806"/>
    </location>
</feature>
<gene>
    <name evidence="4" type="ORF">FHX40_0357</name>
</gene>
<keyword evidence="2" id="KW-1133">Transmembrane helix</keyword>
<dbReference type="AlphaFoldDB" id="A0A543IT02"/>
<name>A0A543IT02_9ACTN</name>
<evidence type="ECO:0000256" key="2">
    <source>
        <dbReference type="SAM" id="Phobius"/>
    </source>
</evidence>
<keyword evidence="4" id="KW-0969">Cilium</keyword>